<dbReference type="EMBL" id="KQ087214">
    <property type="protein sequence ID" value="KLT41695.1"/>
    <property type="molecule type" value="Genomic_DNA"/>
</dbReference>
<feature type="transmembrane region" description="Helical" evidence="2">
    <location>
        <begin position="128"/>
        <end position="149"/>
    </location>
</feature>
<dbReference type="RefSeq" id="XP_018278186.1">
    <property type="nucleotide sequence ID" value="XM_018425429.1"/>
</dbReference>
<reference evidence="3 4" key="1">
    <citation type="submission" date="2015-03" db="EMBL/GenBank/DDBJ databases">
        <title>Genomics and transcriptomics of the oil-accumulating basidiomycete yeast T. oleaginosus allow insights into substrate utilization and the diverse evolutionary trajectories of mating systems in fungi.</title>
        <authorList>
            <consortium name="DOE Joint Genome Institute"/>
            <person name="Kourist R."/>
            <person name="Kracht O."/>
            <person name="Bracharz F."/>
            <person name="Lipzen A."/>
            <person name="Nolan M."/>
            <person name="Ohm R."/>
            <person name="Grigoriev I."/>
            <person name="Sun S."/>
            <person name="Heitman J."/>
            <person name="Bruck T."/>
            <person name="Nowrousian M."/>
        </authorList>
    </citation>
    <scope>NUCLEOTIDE SEQUENCE [LARGE SCALE GENOMIC DNA]</scope>
    <source>
        <strain evidence="3 4">IBC0246</strain>
    </source>
</reference>
<keyword evidence="2" id="KW-0812">Transmembrane</keyword>
<dbReference type="OrthoDB" id="2595773at2759"/>
<keyword evidence="4" id="KW-1185">Reference proteome</keyword>
<dbReference type="PANTHER" id="PTHR39605:SF1">
    <property type="entry name" value="MAJOR FACILITATOR SUPERFAMILY (MFS) PROFILE DOMAIN-CONTAINING PROTEIN"/>
    <property type="match status" value="1"/>
</dbReference>
<protein>
    <submittedName>
        <fullName evidence="3">Uncharacterized protein</fullName>
    </submittedName>
</protein>
<dbReference type="GeneID" id="28986032"/>
<dbReference type="STRING" id="879819.A0A0J0XKT7"/>
<sequence length="226" mass="24003">MSQHIEMKPLGPGPGPGTSHGGSFPPPPRRDAPLSRGYREAEERARAQASPAEGAMDATSYYGLAAASWYTLLSLPLLLFPRLVLFFAAEDRATRLSHSSMGMVVPGVDRGSISSFERPARLTNLEALALRCMGVGLLALAAITVFVVVPAYKPHAPGRKAVTTVLALLGCVTAAVAYNAPLGALAVVTGVGNGIVGAWGWYAIMFGEDEYRFGKYLKDDSRLKKL</sequence>
<proteinExistence type="predicted"/>
<evidence type="ECO:0000256" key="1">
    <source>
        <dbReference type="SAM" id="MobiDB-lite"/>
    </source>
</evidence>
<organism evidence="3 4">
    <name type="scientific">Cutaneotrichosporon oleaginosum</name>
    <dbReference type="NCBI Taxonomy" id="879819"/>
    <lineage>
        <taxon>Eukaryota</taxon>
        <taxon>Fungi</taxon>
        <taxon>Dikarya</taxon>
        <taxon>Basidiomycota</taxon>
        <taxon>Agaricomycotina</taxon>
        <taxon>Tremellomycetes</taxon>
        <taxon>Trichosporonales</taxon>
        <taxon>Trichosporonaceae</taxon>
        <taxon>Cutaneotrichosporon</taxon>
    </lineage>
</organism>
<keyword evidence="2" id="KW-1133">Transmembrane helix</keyword>
<feature type="transmembrane region" description="Helical" evidence="2">
    <location>
        <begin position="184"/>
        <end position="204"/>
    </location>
</feature>
<keyword evidence="2" id="KW-0472">Membrane</keyword>
<feature type="region of interest" description="Disordered" evidence="1">
    <location>
        <begin position="1"/>
        <end position="51"/>
    </location>
</feature>
<evidence type="ECO:0000256" key="2">
    <source>
        <dbReference type="SAM" id="Phobius"/>
    </source>
</evidence>
<dbReference type="Proteomes" id="UP000053611">
    <property type="component" value="Unassembled WGS sequence"/>
</dbReference>
<feature type="compositionally biased region" description="Basic and acidic residues" evidence="1">
    <location>
        <begin position="28"/>
        <end position="46"/>
    </location>
</feature>
<gene>
    <name evidence="3" type="ORF">CC85DRAFT_303019</name>
</gene>
<dbReference type="PANTHER" id="PTHR39605">
    <property type="entry name" value="MAJOR FACILITATOR SUPERFAMILY (MFS) PROFILE DOMAIN-CONTAINING PROTEIN"/>
    <property type="match status" value="1"/>
</dbReference>
<dbReference type="AlphaFoldDB" id="A0A0J0XKT7"/>
<feature type="transmembrane region" description="Helical" evidence="2">
    <location>
        <begin position="161"/>
        <end position="178"/>
    </location>
</feature>
<evidence type="ECO:0000313" key="4">
    <source>
        <dbReference type="Proteomes" id="UP000053611"/>
    </source>
</evidence>
<name>A0A0J0XKT7_9TREE</name>
<evidence type="ECO:0000313" key="3">
    <source>
        <dbReference type="EMBL" id="KLT41695.1"/>
    </source>
</evidence>
<feature type="transmembrane region" description="Helical" evidence="2">
    <location>
        <begin position="69"/>
        <end position="89"/>
    </location>
</feature>
<accession>A0A0J0XKT7</accession>